<dbReference type="EC" id="3.2.1.-" evidence="3"/>
<comment type="similarity">
    <text evidence="3">Belongs to the glycosyl hydrolase family 6.</text>
</comment>
<dbReference type="Proteomes" id="UP000045978">
    <property type="component" value="Unassembled WGS sequence"/>
</dbReference>
<feature type="chain" id="PRO_5005393160" description="Glucanase" evidence="3">
    <location>
        <begin position="36"/>
        <end position="474"/>
    </location>
</feature>
<organism evidence="4 5">
    <name type="scientific">Xanthomonas graminis pv. phlei</name>
    <dbReference type="NCBI Taxonomy" id="487906"/>
    <lineage>
        <taxon>Bacteria</taxon>
        <taxon>Pseudomonadati</taxon>
        <taxon>Pseudomonadota</taxon>
        <taxon>Gammaproteobacteria</taxon>
        <taxon>Lysobacterales</taxon>
        <taxon>Lysobacteraceae</taxon>
        <taxon>Xanthomonas</taxon>
        <taxon>Xanthomonas translucens group</taxon>
        <taxon>Xanthomonas graminis</taxon>
    </lineage>
</organism>
<proteinExistence type="inferred from homology"/>
<evidence type="ECO:0000313" key="4">
    <source>
        <dbReference type="EMBL" id="CTP85806.1"/>
    </source>
</evidence>
<evidence type="ECO:0000313" key="5">
    <source>
        <dbReference type="Proteomes" id="UP000045978"/>
    </source>
</evidence>
<keyword evidence="3 4" id="KW-0326">Glycosidase</keyword>
<keyword evidence="3" id="KW-0119">Carbohydrate metabolism</keyword>
<feature type="binding site" evidence="2">
    <location>
        <position position="271"/>
    </location>
    <ligand>
        <name>substrate</name>
    </ligand>
</feature>
<dbReference type="AlphaFoldDB" id="A0A0K2ZJ72"/>
<feature type="binding site" evidence="2">
    <location>
        <position position="396"/>
    </location>
    <ligand>
        <name>substrate</name>
    </ligand>
</feature>
<reference evidence="4 5" key="1">
    <citation type="submission" date="2015-07" db="EMBL/GenBank/DDBJ databases">
        <authorList>
            <person name="Noorani M."/>
        </authorList>
    </citation>
    <scope>NUCLEOTIDE SEQUENCE [LARGE SCALE GENOMIC DNA]</scope>
    <source>
        <strain evidence="4">LMG730</strain>
    </source>
</reference>
<feature type="active site" description="Proton acceptor" evidence="1">
    <location>
        <position position="402"/>
    </location>
</feature>
<dbReference type="PRINTS" id="PR00733">
    <property type="entry name" value="GLHYDRLASE6"/>
</dbReference>
<evidence type="ECO:0000256" key="2">
    <source>
        <dbReference type="PIRSR" id="PIRSR001100-2"/>
    </source>
</evidence>
<dbReference type="Gene3D" id="3.20.20.40">
    <property type="entry name" value="1, 4-beta cellobiohydrolase"/>
    <property type="match status" value="1"/>
</dbReference>
<dbReference type="InterPro" id="IPR036434">
    <property type="entry name" value="Beta_cellobiohydrolase_sf"/>
</dbReference>
<feature type="signal peptide" evidence="3">
    <location>
        <begin position="1"/>
        <end position="35"/>
    </location>
</feature>
<feature type="binding site" evidence="2">
    <location>
        <position position="369"/>
    </location>
    <ligand>
        <name>substrate</name>
    </ligand>
</feature>
<dbReference type="InterPro" id="IPR016288">
    <property type="entry name" value="Beta_cellobiohydrolase"/>
</dbReference>
<dbReference type="Pfam" id="PF01341">
    <property type="entry name" value="Glyco_hydro_6"/>
    <property type="match status" value="1"/>
</dbReference>
<feature type="binding site" evidence="2">
    <location>
        <position position="85"/>
    </location>
    <ligand>
        <name>substrate</name>
    </ligand>
</feature>
<keyword evidence="3" id="KW-0732">Signal</keyword>
<keyword evidence="3" id="KW-0136">Cellulose degradation</keyword>
<name>A0A0K2ZJ72_9XANT</name>
<dbReference type="SUPFAM" id="SSF51989">
    <property type="entry name" value="Glycosyl hydrolases family 6, cellulases"/>
    <property type="match status" value="1"/>
</dbReference>
<dbReference type="GO" id="GO:0030245">
    <property type="term" value="P:cellulose catabolic process"/>
    <property type="evidence" value="ECO:0007669"/>
    <property type="project" value="UniProtKB-KW"/>
</dbReference>
<dbReference type="EMBL" id="CXOJ01000021">
    <property type="protein sequence ID" value="CTP85806.1"/>
    <property type="molecule type" value="Genomic_DNA"/>
</dbReference>
<keyword evidence="3" id="KW-0624">Polysaccharide degradation</keyword>
<feature type="binding site" evidence="2">
    <location>
        <position position="234"/>
    </location>
    <ligand>
        <name>substrate</name>
    </ligand>
</feature>
<gene>
    <name evidence="4" type="primary">cbhA</name>
    <name evidence="4" type="ORF">XTPLMG730_1251</name>
</gene>
<sequence length="474" mass="51120">MNIESFEKSTRLPFRRTMIASLLGAGLLTAAAAQAQERAGNPFVGASSYLNPDYTKDVNFSISKVSDPALKQKMKIVAGYPTFVWLDSINAIYGGARNAGLLGLTAHLNNALAQQKPNTPITVGLVIYDIPGRDCHALASNGELPLTQAGLTRYKQQYIDVIAGILADPKYKNIRIVNVIEPDSLPNLVTNLSTPRCAQAQSTGIYEEGIKYAVDKLHAIPNTYNYLDIAHSGWLGWNNNMTAAISLYTQVFQSTAAGLASVDGFVTNTANVTPLTEPNLPNPDLTVGGQPIKSSRFYQWNPNFDESHYAEALYNGFVAAGWRNSIGFIIDTSRNGWGGHNRPTSASGNDIDTYVNSGRIDRRDHRGNWCNQSGTGIGMPPTAAPGGHLHAYAFVKQPGVSDGSSKFIKNNQGKGFDRMCDPTYTTPDGVLSDALPNAPLSGAWFHNQFVMLVNNAYPAIGSAASISESEQAQK</sequence>
<evidence type="ECO:0000256" key="1">
    <source>
        <dbReference type="PIRSR" id="PIRSR001100-1"/>
    </source>
</evidence>
<dbReference type="PIRSF" id="PIRSF001100">
    <property type="entry name" value="Beta_cellobiohydrolase"/>
    <property type="match status" value="1"/>
</dbReference>
<dbReference type="GO" id="GO:0004553">
    <property type="term" value="F:hydrolase activity, hydrolyzing O-glycosyl compounds"/>
    <property type="evidence" value="ECO:0007669"/>
    <property type="project" value="InterPro"/>
</dbReference>
<feature type="binding site" evidence="2">
    <location>
        <position position="231"/>
    </location>
    <ligand>
        <name>substrate</name>
    </ligand>
</feature>
<dbReference type="PANTHER" id="PTHR34876">
    <property type="match status" value="1"/>
</dbReference>
<feature type="binding site" evidence="2">
    <location>
        <position position="87"/>
    </location>
    <ligand>
        <name>substrate</name>
    </ligand>
</feature>
<evidence type="ECO:0000256" key="3">
    <source>
        <dbReference type="RuleBase" id="RU361186"/>
    </source>
</evidence>
<feature type="active site" description="Proton donor" evidence="1">
    <location>
        <position position="183"/>
    </location>
</feature>
<accession>A0A0K2ZJ72</accession>
<protein>
    <recommendedName>
        <fullName evidence="3">Glucanase</fullName>
        <ecNumber evidence="3">3.2.1.-</ecNumber>
    </recommendedName>
</protein>
<keyword evidence="3 4" id="KW-0378">Hydrolase</keyword>
<dbReference type="PANTHER" id="PTHR34876:SF4">
    <property type="entry name" value="1,4-BETA-D-GLUCAN CELLOBIOHYDROLASE C-RELATED"/>
    <property type="match status" value="1"/>
</dbReference>